<organism evidence="1 2">
    <name type="scientific">Candidatus Caccoplasma intestinavium</name>
    <dbReference type="NCBI Taxonomy" id="2840716"/>
    <lineage>
        <taxon>Bacteria</taxon>
        <taxon>Pseudomonadati</taxon>
        <taxon>Bacteroidota</taxon>
        <taxon>Bacteroidia</taxon>
        <taxon>Bacteroidales</taxon>
        <taxon>Bacteroidaceae</taxon>
        <taxon>Bacteroidaceae incertae sedis</taxon>
        <taxon>Candidatus Caccoplasma</taxon>
    </lineage>
</organism>
<dbReference type="AlphaFoldDB" id="A0A9D1GH11"/>
<accession>A0A9D1GH11</accession>
<comment type="caution">
    <text evidence="1">The sequence shown here is derived from an EMBL/GenBank/DDBJ whole genome shotgun (WGS) entry which is preliminary data.</text>
</comment>
<reference evidence="1" key="2">
    <citation type="journal article" date="2021" name="PeerJ">
        <title>Extensive microbial diversity within the chicken gut microbiome revealed by metagenomics and culture.</title>
        <authorList>
            <person name="Gilroy R."/>
            <person name="Ravi A."/>
            <person name="Getino M."/>
            <person name="Pursley I."/>
            <person name="Horton D.L."/>
            <person name="Alikhan N.F."/>
            <person name="Baker D."/>
            <person name="Gharbi K."/>
            <person name="Hall N."/>
            <person name="Watson M."/>
            <person name="Adriaenssens E.M."/>
            <person name="Foster-Nyarko E."/>
            <person name="Jarju S."/>
            <person name="Secka A."/>
            <person name="Antonio M."/>
            <person name="Oren A."/>
            <person name="Chaudhuri R.R."/>
            <person name="La Ragione R."/>
            <person name="Hildebrand F."/>
            <person name="Pallen M.J."/>
        </authorList>
    </citation>
    <scope>NUCLEOTIDE SEQUENCE</scope>
    <source>
        <strain evidence="1">21143</strain>
    </source>
</reference>
<gene>
    <name evidence="1" type="ORF">IAD06_10055</name>
</gene>
<proteinExistence type="predicted"/>
<protein>
    <submittedName>
        <fullName evidence="1">Uncharacterized protein</fullName>
    </submittedName>
</protein>
<dbReference type="Proteomes" id="UP000886722">
    <property type="component" value="Unassembled WGS sequence"/>
</dbReference>
<dbReference type="EMBL" id="DVKT01000074">
    <property type="protein sequence ID" value="HIT40357.1"/>
    <property type="molecule type" value="Genomic_DNA"/>
</dbReference>
<evidence type="ECO:0000313" key="2">
    <source>
        <dbReference type="Proteomes" id="UP000886722"/>
    </source>
</evidence>
<evidence type="ECO:0000313" key="1">
    <source>
        <dbReference type="EMBL" id="HIT40357.1"/>
    </source>
</evidence>
<name>A0A9D1GH11_9BACT</name>
<reference evidence="1" key="1">
    <citation type="submission" date="2020-10" db="EMBL/GenBank/DDBJ databases">
        <authorList>
            <person name="Gilroy R."/>
        </authorList>
    </citation>
    <scope>NUCLEOTIDE SEQUENCE</scope>
    <source>
        <strain evidence="1">21143</strain>
    </source>
</reference>
<sequence>MANKRDLKHEINFITNELVNECLFLKEYTQEMPAEKCESLINRILDIQDEYIRRTNTPDGKDSPKLIKSYYKKLIQDFDAAIGEVLKEIGE</sequence>